<accession>A0A6P0CGS3</accession>
<proteinExistence type="predicted"/>
<gene>
    <name evidence="1" type="ORF">GV827_18025</name>
</gene>
<dbReference type="RefSeq" id="WP_164355214.1">
    <property type="nucleotide sequence ID" value="NZ_JAABNT010000014.1"/>
</dbReference>
<comment type="caution">
    <text evidence="1">The sequence shown here is derived from an EMBL/GenBank/DDBJ whole genome shotgun (WGS) entry which is preliminary data.</text>
</comment>
<protein>
    <submittedName>
        <fullName evidence="1">Uncharacterized protein</fullName>
    </submittedName>
</protein>
<reference evidence="1 2" key="1">
    <citation type="submission" date="2020-01" db="EMBL/GenBank/DDBJ databases">
        <title>Sulfitobacter sediminilitoris sp. nov., isolated from a tidal flat.</title>
        <authorList>
            <person name="Park S."/>
            <person name="Yoon J.-H."/>
        </authorList>
    </citation>
    <scope>NUCLEOTIDE SEQUENCE [LARGE SCALE GENOMIC DNA]</scope>
    <source>
        <strain evidence="1 2">JBTF-M27</strain>
    </source>
</reference>
<evidence type="ECO:0000313" key="1">
    <source>
        <dbReference type="EMBL" id="NEK24286.1"/>
    </source>
</evidence>
<evidence type="ECO:0000313" key="2">
    <source>
        <dbReference type="Proteomes" id="UP000468591"/>
    </source>
</evidence>
<dbReference type="EMBL" id="JAABNT010000014">
    <property type="protein sequence ID" value="NEK24286.1"/>
    <property type="molecule type" value="Genomic_DNA"/>
</dbReference>
<keyword evidence="2" id="KW-1185">Reference proteome</keyword>
<name>A0A6P0CGS3_9RHOB</name>
<sequence>MAPPSSSFALREFTLIIRQTEAPTNNGNDCRFVEVLTAQISGNTIGYRLGGSFAGTNALVAGEAALVDALFDRLHRLPTLPWMWGKLHIVVLDGVECLDLDSVRICVADVQLDELIMLPHTKGLPVWQHSVDRAYWTTLRLCRRLGMKEGRGIRMDAV</sequence>
<dbReference type="Proteomes" id="UP000468591">
    <property type="component" value="Unassembled WGS sequence"/>
</dbReference>
<organism evidence="1 2">
    <name type="scientific">Sulfitobacter sediminilitoris</name>
    <dbReference type="NCBI Taxonomy" id="2698830"/>
    <lineage>
        <taxon>Bacteria</taxon>
        <taxon>Pseudomonadati</taxon>
        <taxon>Pseudomonadota</taxon>
        <taxon>Alphaproteobacteria</taxon>
        <taxon>Rhodobacterales</taxon>
        <taxon>Roseobacteraceae</taxon>
        <taxon>Sulfitobacter</taxon>
    </lineage>
</organism>
<dbReference type="AlphaFoldDB" id="A0A6P0CGS3"/>